<protein>
    <recommendedName>
        <fullName evidence="5">LINE-1 type transposase domain-containing 1</fullName>
    </recommendedName>
</protein>
<dbReference type="InterPro" id="IPR042566">
    <property type="entry name" value="L1_C"/>
</dbReference>
<organism evidence="3 4">
    <name type="scientific">Mugilogobius chulae</name>
    <name type="common">yellowstripe goby</name>
    <dbReference type="NCBI Taxonomy" id="88201"/>
    <lineage>
        <taxon>Eukaryota</taxon>
        <taxon>Metazoa</taxon>
        <taxon>Chordata</taxon>
        <taxon>Craniata</taxon>
        <taxon>Vertebrata</taxon>
        <taxon>Euteleostomi</taxon>
        <taxon>Actinopterygii</taxon>
        <taxon>Neopterygii</taxon>
        <taxon>Teleostei</taxon>
        <taxon>Neoteleostei</taxon>
        <taxon>Acanthomorphata</taxon>
        <taxon>Gobiaria</taxon>
        <taxon>Gobiiformes</taxon>
        <taxon>Gobioidei</taxon>
        <taxon>Gobiidae</taxon>
        <taxon>Gobionellinae</taxon>
        <taxon>Mugilogobius</taxon>
    </lineage>
</organism>
<dbReference type="EMBL" id="JBBPFD010000018">
    <property type="protein sequence ID" value="KAK7889097.1"/>
    <property type="molecule type" value="Genomic_DNA"/>
</dbReference>
<dbReference type="AlphaFoldDB" id="A0AAW0N4R4"/>
<feature type="region of interest" description="Disordered" evidence="2">
    <location>
        <begin position="1"/>
        <end position="29"/>
    </location>
</feature>
<dbReference type="SUPFAM" id="SSF57997">
    <property type="entry name" value="Tropomyosin"/>
    <property type="match status" value="1"/>
</dbReference>
<name>A0AAW0N4R4_9GOBI</name>
<accession>A0AAW0N4R4</accession>
<feature type="coiled-coil region" evidence="1">
    <location>
        <begin position="50"/>
        <end position="112"/>
    </location>
</feature>
<dbReference type="Gene3D" id="1.20.5.340">
    <property type="match status" value="1"/>
</dbReference>
<dbReference type="Proteomes" id="UP001460270">
    <property type="component" value="Unassembled WGS sequence"/>
</dbReference>
<keyword evidence="4" id="KW-1185">Reference proteome</keyword>
<proteinExistence type="predicted"/>
<evidence type="ECO:0000256" key="1">
    <source>
        <dbReference type="SAM" id="Coils"/>
    </source>
</evidence>
<feature type="compositionally biased region" description="Basic and acidic residues" evidence="2">
    <location>
        <begin position="1"/>
        <end position="22"/>
    </location>
</feature>
<reference evidence="4" key="1">
    <citation type="submission" date="2024-04" db="EMBL/GenBank/DDBJ databases">
        <title>Salinicola lusitanus LLJ914,a marine bacterium isolated from the Okinawa Trough.</title>
        <authorList>
            <person name="Li J."/>
        </authorList>
    </citation>
    <scope>NUCLEOTIDE SEQUENCE [LARGE SCALE GENOMIC DNA]</scope>
</reference>
<evidence type="ECO:0000256" key="2">
    <source>
        <dbReference type="SAM" id="MobiDB-lite"/>
    </source>
</evidence>
<gene>
    <name evidence="3" type="ORF">WMY93_024657</name>
</gene>
<dbReference type="Gene3D" id="3.30.250.20">
    <property type="entry name" value="L1 transposable element, C-terminal domain"/>
    <property type="match status" value="1"/>
</dbReference>
<evidence type="ECO:0000313" key="3">
    <source>
        <dbReference type="EMBL" id="KAK7889097.1"/>
    </source>
</evidence>
<evidence type="ECO:0008006" key="5">
    <source>
        <dbReference type="Google" id="ProtNLM"/>
    </source>
</evidence>
<comment type="caution">
    <text evidence="3">The sequence shown here is derived from an EMBL/GenBank/DDBJ whole genome shotgun (WGS) entry which is preliminary data.</text>
</comment>
<sequence length="269" mass="30151">MSKTRLGKEQAAKASDSAEDRSAPPTDISEIMKAIASSEKTILERIDSSTKDLNDKIDTIKEDLEKHETRLDSVEFGLNTYSDRTVELESEVSKLKSEVAKSTDKVDDIEGRQRRCNARIVGVKEGFENTGKTTDVVATMLKEMLGLNFTPTLDRAHRSLGQPGNSPRAIVVKFHYFQEKEDMFRRATSSQPLFLQDMKISIFHDFTAIVAKKRAAFSEAKRLLRGCNGVKFGVLFPAVLRITSPTGQDKRFTDPSAAMDYIKKDLLRP</sequence>
<evidence type="ECO:0000313" key="4">
    <source>
        <dbReference type="Proteomes" id="UP001460270"/>
    </source>
</evidence>
<dbReference type="PANTHER" id="PTHR11505">
    <property type="entry name" value="L1 TRANSPOSABLE ELEMENT-RELATED"/>
    <property type="match status" value="1"/>
</dbReference>
<keyword evidence="1" id="KW-0175">Coiled coil</keyword>
<dbReference type="InterPro" id="IPR004244">
    <property type="entry name" value="Transposase_22"/>
</dbReference>